<organism evidence="1 2">
    <name type="scientific">Qipengyuania atrilutea</name>
    <dbReference type="NCBI Taxonomy" id="2744473"/>
    <lineage>
        <taxon>Bacteria</taxon>
        <taxon>Pseudomonadati</taxon>
        <taxon>Pseudomonadota</taxon>
        <taxon>Alphaproteobacteria</taxon>
        <taxon>Sphingomonadales</taxon>
        <taxon>Erythrobacteraceae</taxon>
        <taxon>Qipengyuania</taxon>
    </lineage>
</organism>
<evidence type="ECO:0000313" key="2">
    <source>
        <dbReference type="Proteomes" id="UP000561438"/>
    </source>
</evidence>
<protein>
    <recommendedName>
        <fullName evidence="3">HTH marR-type domain-containing protein</fullName>
    </recommendedName>
</protein>
<comment type="caution">
    <text evidence="1">The sequence shown here is derived from an EMBL/GenBank/DDBJ whole genome shotgun (WGS) entry which is preliminary data.</text>
</comment>
<dbReference type="PROSITE" id="PS01117">
    <property type="entry name" value="HTH_MARR_1"/>
    <property type="match status" value="1"/>
</dbReference>
<name>A0A850H5A7_9SPHN</name>
<dbReference type="AlphaFoldDB" id="A0A850H5A7"/>
<dbReference type="RefSeq" id="WP_176268160.1">
    <property type="nucleotide sequence ID" value="NZ_JABWGV010000006.1"/>
</dbReference>
<proteinExistence type="predicted"/>
<dbReference type="Gene3D" id="1.10.10.10">
    <property type="entry name" value="Winged helix-like DNA-binding domain superfamily/Winged helix DNA-binding domain"/>
    <property type="match status" value="1"/>
</dbReference>
<dbReference type="SUPFAM" id="SSF46785">
    <property type="entry name" value="Winged helix' DNA-binding domain"/>
    <property type="match status" value="1"/>
</dbReference>
<dbReference type="EMBL" id="JABWGV010000006">
    <property type="protein sequence ID" value="NVD45846.1"/>
    <property type="molecule type" value="Genomic_DNA"/>
</dbReference>
<dbReference type="Proteomes" id="UP000561438">
    <property type="component" value="Unassembled WGS sequence"/>
</dbReference>
<dbReference type="InterPro" id="IPR036390">
    <property type="entry name" value="WH_DNA-bd_sf"/>
</dbReference>
<sequence>MIASAMQTGSAAIRNHARAFAANVSGTPKAGPLPSASVLRRLIGKRKARSDLFGADVFGDPAWDMLLELALSEAEGRRISVSSLCIASGVPVTTALRKIGLLEERGLIVRAADGTDRRRAMLRLTRRSREGIADYFAAPEGSRRDMF</sequence>
<keyword evidence="2" id="KW-1185">Reference proteome</keyword>
<evidence type="ECO:0000313" key="1">
    <source>
        <dbReference type="EMBL" id="NVD45846.1"/>
    </source>
</evidence>
<dbReference type="InterPro" id="IPR036388">
    <property type="entry name" value="WH-like_DNA-bd_sf"/>
</dbReference>
<reference evidence="1 2" key="1">
    <citation type="submission" date="2020-06" db="EMBL/GenBank/DDBJ databases">
        <title>Altererythrobacter sp. HHU K3-1.</title>
        <authorList>
            <person name="Zhang D."/>
            <person name="Xue H."/>
        </authorList>
    </citation>
    <scope>NUCLEOTIDE SEQUENCE [LARGE SCALE GENOMIC DNA]</scope>
    <source>
        <strain evidence="1 2">HHU K3-1</strain>
    </source>
</reference>
<evidence type="ECO:0008006" key="3">
    <source>
        <dbReference type="Google" id="ProtNLM"/>
    </source>
</evidence>
<accession>A0A850H5A7</accession>
<dbReference type="InterPro" id="IPR023187">
    <property type="entry name" value="Tscrpt_reg_MarR-type_CS"/>
</dbReference>
<gene>
    <name evidence="1" type="ORF">HUV48_12595</name>
</gene>